<dbReference type="EMBL" id="AB983236">
    <property type="protein sequence ID" value="BAQ35654.1"/>
    <property type="molecule type" value="Genomic_DNA"/>
</dbReference>
<evidence type="ECO:0000256" key="4">
    <source>
        <dbReference type="SAM" id="Coils"/>
    </source>
</evidence>
<comment type="subunit">
    <text evidence="2">Heterodimer of SbcC and SbcD.</text>
</comment>
<evidence type="ECO:0000259" key="5">
    <source>
        <dbReference type="Pfam" id="PF13476"/>
    </source>
</evidence>
<feature type="domain" description="Rad50/SbcC-type AAA" evidence="5">
    <location>
        <begin position="9"/>
        <end position="218"/>
    </location>
</feature>
<comment type="similarity">
    <text evidence="1">Belongs to the SMC family. SbcC subfamily.</text>
</comment>
<keyword evidence="4" id="KW-0175">Coiled coil</keyword>
<reference evidence="6" key="1">
    <citation type="submission" date="2014-08" db="EMBL/GenBank/DDBJ databases">
        <title>Comparative genomics of MRSA.</title>
        <authorList>
            <person name="Yamamoto T."/>
        </authorList>
    </citation>
    <scope>NUCLEOTIDE SEQUENCE</scope>
    <source>
        <strain evidence="6">OC3</strain>
    </source>
</reference>
<name>A0A0C6ERU9_STAAU</name>
<feature type="coiled-coil region" evidence="4">
    <location>
        <begin position="503"/>
        <end position="534"/>
    </location>
</feature>
<accession>A0A0C6ERU9</accession>
<evidence type="ECO:0000256" key="2">
    <source>
        <dbReference type="ARBA" id="ARBA00011322"/>
    </source>
</evidence>
<dbReference type="GO" id="GO:0006302">
    <property type="term" value="P:double-strand break repair"/>
    <property type="evidence" value="ECO:0007669"/>
    <property type="project" value="InterPro"/>
</dbReference>
<dbReference type="InterPro" id="IPR027417">
    <property type="entry name" value="P-loop_NTPase"/>
</dbReference>
<evidence type="ECO:0000256" key="3">
    <source>
        <dbReference type="ARBA" id="ARBA00013368"/>
    </source>
</evidence>
<dbReference type="PANTHER" id="PTHR32114:SF2">
    <property type="entry name" value="ABC TRANSPORTER ABCH.3"/>
    <property type="match status" value="1"/>
</dbReference>
<dbReference type="PANTHER" id="PTHR32114">
    <property type="entry name" value="ABC TRANSPORTER ABCH.3"/>
    <property type="match status" value="1"/>
</dbReference>
<evidence type="ECO:0000256" key="1">
    <source>
        <dbReference type="ARBA" id="ARBA00006930"/>
    </source>
</evidence>
<dbReference type="GO" id="GO:0016887">
    <property type="term" value="F:ATP hydrolysis activity"/>
    <property type="evidence" value="ECO:0007669"/>
    <property type="project" value="InterPro"/>
</dbReference>
<organism evidence="6">
    <name type="scientific">Staphylococcus aureus</name>
    <dbReference type="NCBI Taxonomy" id="1280"/>
    <lineage>
        <taxon>Bacteria</taxon>
        <taxon>Bacillati</taxon>
        <taxon>Bacillota</taxon>
        <taxon>Bacilli</taxon>
        <taxon>Bacillales</taxon>
        <taxon>Staphylococcaceae</taxon>
        <taxon>Staphylococcus</taxon>
    </lineage>
</organism>
<evidence type="ECO:0000313" key="6">
    <source>
        <dbReference type="EMBL" id="BAQ35654.1"/>
    </source>
</evidence>
<proteinExistence type="inferred from homology"/>
<dbReference type="Gene3D" id="3.40.50.300">
    <property type="entry name" value="P-loop containing nucleotide triphosphate hydrolases"/>
    <property type="match status" value="1"/>
</dbReference>
<feature type="coiled-coil region" evidence="4">
    <location>
        <begin position="411"/>
        <end position="445"/>
    </location>
</feature>
<dbReference type="AlphaFoldDB" id="A0A0C6ERU9"/>
<feature type="coiled-coil region" evidence="4">
    <location>
        <begin position="242"/>
        <end position="349"/>
    </location>
</feature>
<sequence length="651" mass="75554">MRKDMKINKLTISNFAGIKEEKINFDGKDAKIYGNNATGKTTIATALQWLLFDKGLDGSTKSFNPVPLNEKNEENYELIPTVFAEFEIDGKITTFKKESHPKYTINQKTNRKEYSRSRTKKQYINDESIKVKDYKARIDELIDEDVFKLITNPQAFNLLDWKKRRSLLFEIAKPINDEDVIKTNDDFKELNNILGDHEIETKKKILTDKIKQINKDIKDIPIRINQTQQNKQDVPEFDNDRYAIIKQEIEQLENERIDIQNGKEEINLRNQLADKQSELKRIEDNNSASNENKIHALTNELHVENGTVANLKTRLKQNKQQITHEENRRNRLLENHKGLKSDLEKAKNQKFEYLDDNVCSCCGQQLPAEQVNEAREKALQKFNASKSKELETIQTSINHIISEGKKIKPIIEKLEDDNNNLQIKINEAEERSARIQNKINKLKTTHVDVTQTDEYKAVMLEINEINQKRSNIRKTIQDKVSGIDDKISELTQEKSEIEVSRSIEKSNKHLDDVISELRNEEDRLLDEKEKYSHDLYILKEFTTTKVKMLTENINNEFDIAEFKLFNTLVNGELEETCSTTVNGVEYDSGLNNASRINVGLDIINTLSKHFKVTAPIFIDNAESVTELIKTESQQIQLIVNEQDKKLRMETI</sequence>
<dbReference type="Gene3D" id="1.10.287.1490">
    <property type="match status" value="1"/>
</dbReference>
<dbReference type="InterPro" id="IPR038729">
    <property type="entry name" value="Rad50/SbcC_AAA"/>
</dbReference>
<dbReference type="SUPFAM" id="SSF52540">
    <property type="entry name" value="P-loop containing nucleoside triphosphate hydrolases"/>
    <property type="match status" value="1"/>
</dbReference>
<dbReference type="Pfam" id="PF13476">
    <property type="entry name" value="AAA_23"/>
    <property type="match status" value="1"/>
</dbReference>
<protein>
    <recommendedName>
        <fullName evidence="3">Nuclease SbcCD subunit C</fullName>
    </recommendedName>
</protein>